<comment type="caution">
    <text evidence="2">The sequence shown here is derived from an EMBL/GenBank/DDBJ whole genome shotgun (WGS) entry which is preliminary data.</text>
</comment>
<keyword evidence="1" id="KW-0732">Signal</keyword>
<protein>
    <submittedName>
        <fullName evidence="2">Uncharacterized protein</fullName>
    </submittedName>
</protein>
<accession>A0ABR0EDI4</accession>
<evidence type="ECO:0000256" key="1">
    <source>
        <dbReference type="SAM" id="SignalP"/>
    </source>
</evidence>
<name>A0ABR0EDI4_ZASCE</name>
<organism evidence="2 3">
    <name type="scientific">Zasmidium cellare</name>
    <name type="common">Wine cellar mold</name>
    <name type="synonym">Racodium cellare</name>
    <dbReference type="NCBI Taxonomy" id="395010"/>
    <lineage>
        <taxon>Eukaryota</taxon>
        <taxon>Fungi</taxon>
        <taxon>Dikarya</taxon>
        <taxon>Ascomycota</taxon>
        <taxon>Pezizomycotina</taxon>
        <taxon>Dothideomycetes</taxon>
        <taxon>Dothideomycetidae</taxon>
        <taxon>Mycosphaerellales</taxon>
        <taxon>Mycosphaerellaceae</taxon>
        <taxon>Zasmidium</taxon>
    </lineage>
</organism>
<proteinExistence type="predicted"/>
<dbReference type="Proteomes" id="UP001305779">
    <property type="component" value="Unassembled WGS sequence"/>
</dbReference>
<gene>
    <name evidence="2" type="ORF">PRZ48_010079</name>
</gene>
<sequence length="299" mass="34495">MKTSTLLIGAAISHVATSIATMDPWGSIKTSTPQTCPPRPKYDPCEIIRHMTSIYRILIGLGPLANSSVVFPPPKGNTLDFSHIPSHVDTDPRVVALMEKLPVVTESGMGILPGMEAVNFLDPSQMRLARMVDMRNYDYDLMGGEGAIWGLPTTVTLLRGDHEVVPVLVLDVADNTIRKIGDVEYLEDEYTRHERNQTRLDDHRYDFYNWPAMSAPEYLVEVIIKFLSTTWFPDYSGMVFSLHEWEEEEMIEKRRLLREVYGWPEMFREEDWKREVQKQPEVDMDEVESDWLEESIKNW</sequence>
<feature type="signal peptide" evidence="1">
    <location>
        <begin position="1"/>
        <end position="18"/>
    </location>
</feature>
<evidence type="ECO:0000313" key="2">
    <source>
        <dbReference type="EMBL" id="KAK4499562.1"/>
    </source>
</evidence>
<reference evidence="2 3" key="1">
    <citation type="journal article" date="2023" name="G3 (Bethesda)">
        <title>A chromosome-level genome assembly of Zasmidium syzygii isolated from banana leaves.</title>
        <authorList>
            <person name="van Westerhoven A.C."/>
            <person name="Mehrabi R."/>
            <person name="Talebi R."/>
            <person name="Steentjes M.B.F."/>
            <person name="Corcolon B."/>
            <person name="Chong P.A."/>
            <person name="Kema G.H.J."/>
            <person name="Seidl M.F."/>
        </authorList>
    </citation>
    <scope>NUCLEOTIDE SEQUENCE [LARGE SCALE GENOMIC DNA]</scope>
    <source>
        <strain evidence="2 3">P124</strain>
    </source>
</reference>
<feature type="chain" id="PRO_5045362758" evidence="1">
    <location>
        <begin position="19"/>
        <end position="299"/>
    </location>
</feature>
<keyword evidence="3" id="KW-1185">Reference proteome</keyword>
<evidence type="ECO:0000313" key="3">
    <source>
        <dbReference type="Proteomes" id="UP001305779"/>
    </source>
</evidence>
<dbReference type="EMBL" id="JAXOVC010000007">
    <property type="protein sequence ID" value="KAK4499562.1"/>
    <property type="molecule type" value="Genomic_DNA"/>
</dbReference>